<dbReference type="AlphaFoldDB" id="A0AAW5WLL1"/>
<reference evidence="2" key="1">
    <citation type="journal article" date="2022" name="Med Res Arch">
        <title>Genomic identification of streptococcal strains and relation to clinical characteristics. A substudy to The Partial Oral Treatment of Endocarditis (POET) Trial.</title>
        <authorList>
            <person name="Christensen J."/>
            <person name="Jensen C."/>
            <person name="Dargis R."/>
            <person name="Nielsen X."/>
            <person name="Pries- Heje M."/>
            <person name="Wiingaard C."/>
            <person name="Ihlemann N."/>
            <person name="Gill S."/>
            <person name="Bruun N."/>
            <person name="Elming H."/>
            <person name="Povlsen J."/>
            <person name="Madsen T."/>
            <person name="Jensen K."/>
            <person name="Fuursted K."/>
            <person name="Ostergaard L."/>
            <person name="Christiansen U."/>
            <person name="Rosenvinge F."/>
            <person name="Helweg-Larsen J."/>
            <person name="Fosbol E."/>
            <person name="Kober L."/>
            <person name="Torp-Pedersen C."/>
            <person name="Tonder N."/>
            <person name="Moser C."/>
            <person name="Iversen K."/>
            <person name="Bundgaard H."/>
        </authorList>
    </citation>
    <scope>NUCLEOTIDE SEQUENCE</scope>
    <source>
        <strain evidence="2">K13014465</strain>
    </source>
</reference>
<protein>
    <recommendedName>
        <fullName evidence="4">Lipoprotein</fullName>
    </recommendedName>
</protein>
<sequence length="326" mass="38292">MKWSKTKSFITAIVILSVALLAWILYRYYNEQYYGQYSQYTGKAEIDDYEIIADGAGAIVHWTSTTPDEDKKMDEFGNYTTYLRSDPKSSNYILRHNVKLKDDPKYLSTRPSGGSYWTLSVYHIDGNKLQKEDELDLYDTVENYDSDYLPRELRGIYRWNGKEYLGIDIHHINDRQGRKTIFLDLKTRKIEEIKSLTDESPLPKVSLFNYWYSNESGINTIPGSNQFSINKKILDNSQFEENTSAYRLLDKKETLTYILTAQNSAEKYSKEARIYSLFLPNINPFKNTTIPSELSVDSQEHIVNSKEEFDRYYDIEKARKLYHEIE</sequence>
<name>A0AAW5WLL1_STRCR</name>
<evidence type="ECO:0000313" key="2">
    <source>
        <dbReference type="EMBL" id="MCY7221292.1"/>
    </source>
</evidence>
<proteinExistence type="predicted"/>
<dbReference type="Proteomes" id="UP001208029">
    <property type="component" value="Unassembled WGS sequence"/>
</dbReference>
<evidence type="ECO:0000313" key="3">
    <source>
        <dbReference type="Proteomes" id="UP001208029"/>
    </source>
</evidence>
<dbReference type="RefSeq" id="WP_268731299.1">
    <property type="nucleotide sequence ID" value="NZ_JAKUYZ010000007.1"/>
</dbReference>
<accession>A0AAW5WLL1</accession>
<dbReference type="EMBL" id="JAKUYZ010000007">
    <property type="protein sequence ID" value="MCY7221292.1"/>
    <property type="molecule type" value="Genomic_DNA"/>
</dbReference>
<organism evidence="2 3">
    <name type="scientific">Streptococcus cristatus</name>
    <dbReference type="NCBI Taxonomy" id="45634"/>
    <lineage>
        <taxon>Bacteria</taxon>
        <taxon>Bacillati</taxon>
        <taxon>Bacillota</taxon>
        <taxon>Bacilli</taxon>
        <taxon>Lactobacillales</taxon>
        <taxon>Streptococcaceae</taxon>
        <taxon>Streptococcus</taxon>
    </lineage>
</organism>
<evidence type="ECO:0008006" key="4">
    <source>
        <dbReference type="Google" id="ProtNLM"/>
    </source>
</evidence>
<keyword evidence="1" id="KW-1133">Transmembrane helix</keyword>
<comment type="caution">
    <text evidence="2">The sequence shown here is derived from an EMBL/GenBank/DDBJ whole genome shotgun (WGS) entry which is preliminary data.</text>
</comment>
<reference evidence="2" key="2">
    <citation type="submission" date="2022-02" db="EMBL/GenBank/DDBJ databases">
        <authorList>
            <person name="Christensen J.J.E."/>
            <person name="Jensen C.S."/>
            <person name="Nielsen X.C."/>
            <person name="Dargis R."/>
        </authorList>
    </citation>
    <scope>NUCLEOTIDE SEQUENCE</scope>
    <source>
        <strain evidence="2">K13014465</strain>
    </source>
</reference>
<evidence type="ECO:0000256" key="1">
    <source>
        <dbReference type="SAM" id="Phobius"/>
    </source>
</evidence>
<feature type="transmembrane region" description="Helical" evidence="1">
    <location>
        <begin position="9"/>
        <end position="29"/>
    </location>
</feature>
<keyword evidence="1" id="KW-0812">Transmembrane</keyword>
<keyword evidence="1" id="KW-0472">Membrane</keyword>
<gene>
    <name evidence="2" type="ORF">MK546_04185</name>
</gene>